<keyword evidence="5" id="KW-0040">ANK repeat</keyword>
<keyword evidence="4 7" id="KW-1133">Transmembrane helix</keyword>
<proteinExistence type="predicted"/>
<comment type="subcellular location">
    <subcellularLocation>
        <location evidence="1">Membrane</location>
        <topology evidence="1">Multi-pass membrane protein</topology>
    </subcellularLocation>
</comment>
<comment type="caution">
    <text evidence="9">The sequence shown here is derived from an EMBL/GenBank/DDBJ whole genome shotgun (WGS) entry which is preliminary data.</text>
</comment>
<dbReference type="GO" id="GO:0016020">
    <property type="term" value="C:membrane"/>
    <property type="evidence" value="ECO:0007669"/>
    <property type="project" value="UniProtKB-SubCell"/>
</dbReference>
<evidence type="ECO:0000256" key="6">
    <source>
        <dbReference type="ARBA" id="ARBA00023136"/>
    </source>
</evidence>
<keyword evidence="10" id="KW-1185">Reference proteome</keyword>
<organism evidence="9 10">
    <name type="scientific">Nelumbo nucifera</name>
    <name type="common">Sacred lotus</name>
    <dbReference type="NCBI Taxonomy" id="4432"/>
    <lineage>
        <taxon>Eukaryota</taxon>
        <taxon>Viridiplantae</taxon>
        <taxon>Streptophyta</taxon>
        <taxon>Embryophyta</taxon>
        <taxon>Tracheophyta</taxon>
        <taxon>Spermatophyta</taxon>
        <taxon>Magnoliopsida</taxon>
        <taxon>Proteales</taxon>
        <taxon>Nelumbonaceae</taxon>
        <taxon>Nelumbo</taxon>
    </lineage>
</organism>
<dbReference type="PANTHER" id="PTHR24186:SF56">
    <property type="entry name" value="PGG DOMAIN-CONTAINING PROTEIN"/>
    <property type="match status" value="1"/>
</dbReference>
<feature type="transmembrane region" description="Helical" evidence="7">
    <location>
        <begin position="141"/>
        <end position="159"/>
    </location>
</feature>
<accession>A0A822XS86</accession>
<feature type="transmembrane region" description="Helical" evidence="7">
    <location>
        <begin position="36"/>
        <end position="53"/>
    </location>
</feature>
<name>A0A822XS86_NELNU</name>
<reference evidence="9 10" key="1">
    <citation type="journal article" date="2020" name="Mol. Biol. Evol.">
        <title>Distinct Expression and Methylation Patterns for Genes with Different Fates following a Single Whole-Genome Duplication in Flowering Plants.</title>
        <authorList>
            <person name="Shi T."/>
            <person name="Rahmani R.S."/>
            <person name="Gugger P.F."/>
            <person name="Wang M."/>
            <person name="Li H."/>
            <person name="Zhang Y."/>
            <person name="Li Z."/>
            <person name="Wang Q."/>
            <person name="Van de Peer Y."/>
            <person name="Marchal K."/>
            <person name="Chen J."/>
        </authorList>
    </citation>
    <scope>NUCLEOTIDE SEQUENCE [LARGE SCALE GENOMIC DNA]</scope>
    <source>
        <tissue evidence="9">Leaf</tissue>
    </source>
</reference>
<keyword evidence="6 7" id="KW-0472">Membrane</keyword>
<dbReference type="AlphaFoldDB" id="A0A822XS86"/>
<dbReference type="Pfam" id="PF13962">
    <property type="entry name" value="PGG"/>
    <property type="match status" value="1"/>
</dbReference>
<dbReference type="Proteomes" id="UP000607653">
    <property type="component" value="Unassembled WGS sequence"/>
</dbReference>
<evidence type="ECO:0000256" key="7">
    <source>
        <dbReference type="SAM" id="Phobius"/>
    </source>
</evidence>
<protein>
    <recommendedName>
        <fullName evidence="8">PGG domain-containing protein</fullName>
    </recommendedName>
</protein>
<dbReference type="PANTHER" id="PTHR24186">
    <property type="entry name" value="PROTEIN PHOSPHATASE 1 REGULATORY SUBUNIT"/>
    <property type="match status" value="1"/>
</dbReference>
<evidence type="ECO:0000259" key="8">
    <source>
        <dbReference type="Pfam" id="PF13962"/>
    </source>
</evidence>
<gene>
    <name evidence="9" type="ORF">HUJ06_024016</name>
</gene>
<evidence type="ECO:0000256" key="3">
    <source>
        <dbReference type="ARBA" id="ARBA00022737"/>
    </source>
</evidence>
<feature type="transmembrane region" description="Helical" evidence="7">
    <location>
        <begin position="114"/>
        <end position="135"/>
    </location>
</feature>
<dbReference type="InterPro" id="IPR026961">
    <property type="entry name" value="PGG_dom"/>
</dbReference>
<feature type="transmembrane region" description="Helical" evidence="7">
    <location>
        <begin position="86"/>
        <end position="107"/>
    </location>
</feature>
<evidence type="ECO:0000256" key="1">
    <source>
        <dbReference type="ARBA" id="ARBA00004141"/>
    </source>
</evidence>
<evidence type="ECO:0000256" key="5">
    <source>
        <dbReference type="ARBA" id="ARBA00023043"/>
    </source>
</evidence>
<feature type="domain" description="PGG" evidence="8">
    <location>
        <begin position="32"/>
        <end position="124"/>
    </location>
</feature>
<keyword evidence="3" id="KW-0677">Repeat</keyword>
<evidence type="ECO:0000313" key="9">
    <source>
        <dbReference type="EMBL" id="DAD22553.1"/>
    </source>
</evidence>
<dbReference type="EMBL" id="DUZY01000001">
    <property type="protein sequence ID" value="DAD22553.1"/>
    <property type="molecule type" value="Genomic_DNA"/>
</dbReference>
<sequence>MASLQTYNPPENPSKSLFKYFRFHLDRDSPSDTRDALLIVAALIAAVTFQAGITPPGGVWQDVDENGKDPHHVAGRSIYAAQPTPFFIFLMANTLGLSASISIITYLTIGFPLYMEVVIASYSLLLTYASAIIAITPEDVSFRYILIAAAVPYLVRFIMQTFRKWYPKLEDAITNSVKG</sequence>
<evidence type="ECO:0000256" key="4">
    <source>
        <dbReference type="ARBA" id="ARBA00022989"/>
    </source>
</evidence>
<evidence type="ECO:0000313" key="10">
    <source>
        <dbReference type="Proteomes" id="UP000607653"/>
    </source>
</evidence>
<keyword evidence="2 7" id="KW-0812">Transmembrane</keyword>
<evidence type="ECO:0000256" key="2">
    <source>
        <dbReference type="ARBA" id="ARBA00022692"/>
    </source>
</evidence>